<evidence type="ECO:0000256" key="3">
    <source>
        <dbReference type="ARBA" id="ARBA00022692"/>
    </source>
</evidence>
<keyword evidence="3 6" id="KW-0812">Transmembrane</keyword>
<dbReference type="CDD" id="cd16914">
    <property type="entry name" value="EcfT"/>
    <property type="match status" value="1"/>
</dbReference>
<gene>
    <name evidence="7" type="ORF">C2L80_04825</name>
</gene>
<dbReference type="InterPro" id="IPR051611">
    <property type="entry name" value="ECF_transporter_component"/>
</dbReference>
<name>A0A2K2U692_9ACTN</name>
<sequence length="245" mass="25676">MQKKTAATRADRLDVRTKLILLCLIVFTGALVKDLAWGSVLFAVVAALCFAMGRARTALSFIGGYLVIVGLFALAGHLPAGAAGALGSAMLLARTAMPVALFAVVFATSTKTGDLTAALYALRMPRSLVIPFAIMLRYFPTLREEAAAVSASMRLRGLELSVRNLLTRPAPMFEALAVPLMLRSAKIAEELAAAAVARGIDRPGRKTAYRRPAFRALDAAALAGTALACGALVAVRLHEGVAGVL</sequence>
<feature type="transmembrane region" description="Helical" evidence="6">
    <location>
        <begin position="59"/>
        <end position="79"/>
    </location>
</feature>
<keyword evidence="8" id="KW-1185">Reference proteome</keyword>
<evidence type="ECO:0000256" key="1">
    <source>
        <dbReference type="ARBA" id="ARBA00004141"/>
    </source>
</evidence>
<evidence type="ECO:0000256" key="4">
    <source>
        <dbReference type="ARBA" id="ARBA00022989"/>
    </source>
</evidence>
<dbReference type="RefSeq" id="WP_087197011.1">
    <property type="nucleotide sequence ID" value="NZ_PPEL01000017.1"/>
</dbReference>
<dbReference type="GO" id="GO:0005886">
    <property type="term" value="C:plasma membrane"/>
    <property type="evidence" value="ECO:0007669"/>
    <property type="project" value="UniProtKB-ARBA"/>
</dbReference>
<keyword evidence="4 6" id="KW-1133">Transmembrane helix</keyword>
<organism evidence="7 8">
    <name type="scientific">Rubneribacter badeniensis</name>
    <dbReference type="NCBI Taxonomy" id="2070688"/>
    <lineage>
        <taxon>Bacteria</taxon>
        <taxon>Bacillati</taxon>
        <taxon>Actinomycetota</taxon>
        <taxon>Coriobacteriia</taxon>
        <taxon>Eggerthellales</taxon>
        <taxon>Eggerthellaceae</taxon>
        <taxon>Rubneribacter</taxon>
    </lineage>
</organism>
<dbReference type="Proteomes" id="UP000236488">
    <property type="component" value="Unassembled WGS sequence"/>
</dbReference>
<evidence type="ECO:0000256" key="2">
    <source>
        <dbReference type="ARBA" id="ARBA00022475"/>
    </source>
</evidence>
<evidence type="ECO:0000256" key="6">
    <source>
        <dbReference type="SAM" id="Phobius"/>
    </source>
</evidence>
<feature type="transmembrane region" description="Helical" evidence="6">
    <location>
        <begin position="20"/>
        <end position="53"/>
    </location>
</feature>
<dbReference type="InterPro" id="IPR003339">
    <property type="entry name" value="ABC/ECF_trnsptr_transmembrane"/>
</dbReference>
<dbReference type="EMBL" id="PPEL01000017">
    <property type="protein sequence ID" value="PNV65794.1"/>
    <property type="molecule type" value="Genomic_DNA"/>
</dbReference>
<feature type="transmembrane region" description="Helical" evidence="6">
    <location>
        <begin position="91"/>
        <end position="109"/>
    </location>
</feature>
<proteinExistence type="predicted"/>
<protein>
    <submittedName>
        <fullName evidence="7">Energy-coupling factor transporter transmembrane protein EcfT</fullName>
    </submittedName>
</protein>
<dbReference type="PANTHER" id="PTHR34857:SF2">
    <property type="entry name" value="SLL0384 PROTEIN"/>
    <property type="match status" value="1"/>
</dbReference>
<comment type="caution">
    <text evidence="7">The sequence shown here is derived from an EMBL/GenBank/DDBJ whole genome shotgun (WGS) entry which is preliminary data.</text>
</comment>
<keyword evidence="2" id="KW-1003">Cell membrane</keyword>
<dbReference type="PANTHER" id="PTHR34857">
    <property type="entry name" value="SLL0384 PROTEIN"/>
    <property type="match status" value="1"/>
</dbReference>
<evidence type="ECO:0000313" key="7">
    <source>
        <dbReference type="EMBL" id="PNV65794.1"/>
    </source>
</evidence>
<feature type="transmembrane region" description="Helical" evidence="6">
    <location>
        <begin position="216"/>
        <end position="235"/>
    </location>
</feature>
<evidence type="ECO:0000256" key="5">
    <source>
        <dbReference type="ARBA" id="ARBA00023136"/>
    </source>
</evidence>
<evidence type="ECO:0000313" key="8">
    <source>
        <dbReference type="Proteomes" id="UP000236488"/>
    </source>
</evidence>
<comment type="subcellular location">
    <subcellularLocation>
        <location evidence="1">Membrane</location>
        <topology evidence="1">Multi-pass membrane protein</topology>
    </subcellularLocation>
</comment>
<accession>A0A2K2U692</accession>
<reference evidence="7 8" key="1">
    <citation type="journal article" date="2018" name="Int. J. Syst. Evol. Microbiol.">
        <title>Rubneribacter badeniensis gen. nov., sp. nov. and Enteroscipio rubneri gen. nov., sp. nov., new members of the Eggerthellaceae isolated from human faeces.</title>
        <authorList>
            <person name="Danylec N."/>
            <person name="Gobl A."/>
            <person name="Stoll D.A."/>
            <person name="Hetzer B."/>
            <person name="Kulling S.E."/>
            <person name="Huch M."/>
        </authorList>
    </citation>
    <scope>NUCLEOTIDE SEQUENCE [LARGE SCALE GENOMIC DNA]</scope>
    <source>
        <strain evidence="7 8">ResAG-85</strain>
    </source>
</reference>
<dbReference type="Pfam" id="PF02361">
    <property type="entry name" value="CbiQ"/>
    <property type="match status" value="1"/>
</dbReference>
<keyword evidence="5 6" id="KW-0472">Membrane</keyword>
<dbReference type="AlphaFoldDB" id="A0A2K2U692"/>